<dbReference type="OrthoDB" id="3172305at2"/>
<dbReference type="Gene3D" id="3.30.300.30">
    <property type="match status" value="1"/>
</dbReference>
<dbReference type="InterPro" id="IPR045851">
    <property type="entry name" value="AMP-bd_C_sf"/>
</dbReference>
<name>A0A7Z0WKQ0_9PSEU</name>
<dbReference type="Pfam" id="PF13193">
    <property type="entry name" value="AMP-binding_C"/>
    <property type="match status" value="1"/>
</dbReference>
<dbReference type="RefSeq" id="WP_075134040.1">
    <property type="nucleotide sequence ID" value="NZ_MSIF01000008.1"/>
</dbReference>
<accession>A0A7Z0WKQ0</accession>
<evidence type="ECO:0000313" key="3">
    <source>
        <dbReference type="EMBL" id="OLF09649.1"/>
    </source>
</evidence>
<dbReference type="InterPro" id="IPR042099">
    <property type="entry name" value="ANL_N_sf"/>
</dbReference>
<dbReference type="PROSITE" id="PS00455">
    <property type="entry name" value="AMP_BINDING"/>
    <property type="match status" value="1"/>
</dbReference>
<evidence type="ECO:0000313" key="4">
    <source>
        <dbReference type="Proteomes" id="UP000185696"/>
    </source>
</evidence>
<protein>
    <submittedName>
        <fullName evidence="3">Fatty-acid--CoA ligase</fullName>
    </submittedName>
</protein>
<dbReference type="PANTHER" id="PTHR43767:SF1">
    <property type="entry name" value="NONRIBOSOMAL PEPTIDE SYNTHASE PES1 (EUROFUNG)-RELATED"/>
    <property type="match status" value="1"/>
</dbReference>
<dbReference type="InterPro" id="IPR000873">
    <property type="entry name" value="AMP-dep_synth/lig_dom"/>
</dbReference>
<dbReference type="InterPro" id="IPR020845">
    <property type="entry name" value="AMP-binding_CS"/>
</dbReference>
<proteinExistence type="predicted"/>
<dbReference type="NCBIfam" id="NF004837">
    <property type="entry name" value="PRK06187.1"/>
    <property type="match status" value="1"/>
</dbReference>
<dbReference type="InterPro" id="IPR025110">
    <property type="entry name" value="AMP-bd_C"/>
</dbReference>
<evidence type="ECO:0000259" key="2">
    <source>
        <dbReference type="Pfam" id="PF13193"/>
    </source>
</evidence>
<dbReference type="SUPFAM" id="SSF56801">
    <property type="entry name" value="Acetyl-CoA synthetase-like"/>
    <property type="match status" value="1"/>
</dbReference>
<keyword evidence="3" id="KW-0436">Ligase</keyword>
<dbReference type="PANTHER" id="PTHR43767">
    <property type="entry name" value="LONG-CHAIN-FATTY-ACID--COA LIGASE"/>
    <property type="match status" value="1"/>
</dbReference>
<feature type="domain" description="AMP-binding enzyme C-terminal" evidence="2">
    <location>
        <begin position="420"/>
        <end position="495"/>
    </location>
</feature>
<dbReference type="GO" id="GO:0016878">
    <property type="term" value="F:acid-thiol ligase activity"/>
    <property type="evidence" value="ECO:0007669"/>
    <property type="project" value="UniProtKB-ARBA"/>
</dbReference>
<dbReference type="Proteomes" id="UP000185696">
    <property type="component" value="Unassembled WGS sequence"/>
</dbReference>
<organism evidence="3 4">
    <name type="scientific">Actinophytocola xinjiangensis</name>
    <dbReference type="NCBI Taxonomy" id="485602"/>
    <lineage>
        <taxon>Bacteria</taxon>
        <taxon>Bacillati</taxon>
        <taxon>Actinomycetota</taxon>
        <taxon>Actinomycetes</taxon>
        <taxon>Pseudonocardiales</taxon>
        <taxon>Pseudonocardiaceae</taxon>
    </lineage>
</organism>
<dbReference type="Gene3D" id="3.40.50.12780">
    <property type="entry name" value="N-terminal domain of ligase-like"/>
    <property type="match status" value="1"/>
</dbReference>
<feature type="domain" description="AMP-dependent synthetase/ligase" evidence="1">
    <location>
        <begin position="9"/>
        <end position="370"/>
    </location>
</feature>
<keyword evidence="4" id="KW-1185">Reference proteome</keyword>
<dbReference type="InterPro" id="IPR050237">
    <property type="entry name" value="ATP-dep_AMP-bd_enzyme"/>
</dbReference>
<dbReference type="EMBL" id="MSIF01000008">
    <property type="protein sequence ID" value="OLF09649.1"/>
    <property type="molecule type" value="Genomic_DNA"/>
</dbReference>
<comment type="caution">
    <text evidence="3">The sequence shown here is derived from an EMBL/GenBank/DDBJ whole genome shotgun (WGS) entry which is preliminary data.</text>
</comment>
<gene>
    <name evidence="3" type="ORF">BLA60_17785</name>
</gene>
<dbReference type="Pfam" id="PF00501">
    <property type="entry name" value="AMP-binding"/>
    <property type="match status" value="1"/>
</dbReference>
<reference evidence="3 4" key="1">
    <citation type="submission" date="2016-12" db="EMBL/GenBank/DDBJ databases">
        <title>The draft genome sequence of Actinophytocola xinjiangensis.</title>
        <authorList>
            <person name="Wang W."/>
            <person name="Yuan L."/>
        </authorList>
    </citation>
    <scope>NUCLEOTIDE SEQUENCE [LARGE SCALE GENOMIC DNA]</scope>
    <source>
        <strain evidence="3 4">CGMCC 4.4663</strain>
    </source>
</reference>
<dbReference type="AlphaFoldDB" id="A0A7Z0WKQ0"/>
<sequence>MYLTQSLHRARQQHPDRIATVYGGRERDFATHADRVARLAGGLRSLGVAPGDRIAMYALNSDRYLEYLMAVPWADAVLVPVNTRWTTAEVAGGLNDCAARVLIVDDAFADAVPALRNRCPGVDHVVYAGDGPVPDGCADYEALLAGSDPTPDARRGGDALAAVFYTGGTTGEAKGVMLSHANLLTSALGCLAAGFMATPGGRFLHVAPMFHLGDLAHWVMQSLADSTQVTVPGFDPVALLAALTEHGITDLFLVPTMLRLVFDHPDFDPAAFAAVRRLVYAASPMPPRLLDRASRVLPHVELVQAYGMTELSPAVTLLGPAEHDGPHRYSAGRAAAHAEVRVVAEDGTPLPVGAAGEIVCRGGHVMLGYWGRPELTAAAVRDGWMHTGDAGYLDDDGYLFVVDRIKDVIINGGENVWSGEVEDVLHEHPLVAACAVIGVPDDTYGERVHAVVVPGAAERPSVTDLDAHVRAHLAGYKAPRGYDFVDELPLSGAGKVLKHELRAAYR</sequence>
<evidence type="ECO:0000259" key="1">
    <source>
        <dbReference type="Pfam" id="PF00501"/>
    </source>
</evidence>